<dbReference type="PANTHER" id="PTHR33048">
    <property type="entry name" value="PTH11-LIKE INTEGRAL MEMBRANE PROTEIN (AFU_ORTHOLOGUE AFUA_5G11245)"/>
    <property type="match status" value="1"/>
</dbReference>
<evidence type="ECO:0000256" key="1">
    <source>
        <dbReference type="ARBA" id="ARBA00004141"/>
    </source>
</evidence>
<proteinExistence type="inferred from homology"/>
<evidence type="ECO:0000259" key="8">
    <source>
        <dbReference type="Pfam" id="PF20684"/>
    </source>
</evidence>
<comment type="subcellular location">
    <subcellularLocation>
        <location evidence="1">Membrane</location>
        <topology evidence="1">Multi-pass membrane protein</topology>
    </subcellularLocation>
</comment>
<dbReference type="RefSeq" id="XP_035323317.1">
    <property type="nucleotide sequence ID" value="XM_035467305.1"/>
</dbReference>
<dbReference type="Proteomes" id="UP000749293">
    <property type="component" value="Unassembled WGS sequence"/>
</dbReference>
<feature type="compositionally biased region" description="Polar residues" evidence="6">
    <location>
        <begin position="268"/>
        <end position="296"/>
    </location>
</feature>
<gene>
    <name evidence="9" type="ORF">GMORB2_5331</name>
</gene>
<dbReference type="InterPro" id="IPR049326">
    <property type="entry name" value="Rhodopsin_dom_fungi"/>
</dbReference>
<organism evidence="9 10">
    <name type="scientific">Geosmithia morbida</name>
    <dbReference type="NCBI Taxonomy" id="1094350"/>
    <lineage>
        <taxon>Eukaryota</taxon>
        <taxon>Fungi</taxon>
        <taxon>Dikarya</taxon>
        <taxon>Ascomycota</taxon>
        <taxon>Pezizomycotina</taxon>
        <taxon>Sordariomycetes</taxon>
        <taxon>Hypocreomycetidae</taxon>
        <taxon>Hypocreales</taxon>
        <taxon>Bionectriaceae</taxon>
        <taxon>Geosmithia</taxon>
    </lineage>
</organism>
<sequence>MPQPGLDPPAGQVSNFANPDRSMFIACIASNAIAIPICTLFIGYMGYCAICLTMLRFGGGLHQWDVPIEKVPYYSKTVYATMVSYGPTVFATKAAILLFLIRIFAPYKVYVKWIYAFLGVMGVYYFAMMILKIFICRPISMFWGATTDGKCFNQRTLILVDNVISLVSDIAVLLLPCPLTSKLNVGLMAKIRLGAVFGVGGIACVFSLIRLVFIVKDGENPDSTYHFVQINLTGIAECGIGLVCACFPVLPGLYKSILRKEKPGYSGGSTAKSSQFEMMSSSGKRSRSATHNQGTIRYTKEEADSDENTLIHNGQSYVTTDIRAGNVGGGDDEDSLERSSEGRKGSGDGTSGGQIVKTVEVRQYSEQ</sequence>
<dbReference type="GO" id="GO:0016020">
    <property type="term" value="C:membrane"/>
    <property type="evidence" value="ECO:0007669"/>
    <property type="project" value="UniProtKB-SubCell"/>
</dbReference>
<evidence type="ECO:0000313" key="9">
    <source>
        <dbReference type="EMBL" id="KAF4124665.1"/>
    </source>
</evidence>
<protein>
    <recommendedName>
        <fullName evidence="8">Rhodopsin domain-containing protein</fullName>
    </recommendedName>
</protein>
<evidence type="ECO:0000256" key="6">
    <source>
        <dbReference type="SAM" id="MobiDB-lite"/>
    </source>
</evidence>
<evidence type="ECO:0000313" key="10">
    <source>
        <dbReference type="Proteomes" id="UP000749293"/>
    </source>
</evidence>
<comment type="similarity">
    <text evidence="5">Belongs to the SAT4 family.</text>
</comment>
<keyword evidence="10" id="KW-1185">Reference proteome</keyword>
<evidence type="ECO:0000256" key="4">
    <source>
        <dbReference type="ARBA" id="ARBA00023136"/>
    </source>
</evidence>
<evidence type="ECO:0000256" key="3">
    <source>
        <dbReference type="ARBA" id="ARBA00022989"/>
    </source>
</evidence>
<feature type="transmembrane region" description="Helical" evidence="7">
    <location>
        <begin position="227"/>
        <end position="250"/>
    </location>
</feature>
<comment type="caution">
    <text evidence="9">The sequence shown here is derived from an EMBL/GenBank/DDBJ whole genome shotgun (WGS) entry which is preliminary data.</text>
</comment>
<dbReference type="GeneID" id="55971559"/>
<name>A0A9P4YXH9_9HYPO</name>
<evidence type="ECO:0000256" key="5">
    <source>
        <dbReference type="ARBA" id="ARBA00038359"/>
    </source>
</evidence>
<dbReference type="EMBL" id="JAANYQ010000004">
    <property type="protein sequence ID" value="KAF4124665.1"/>
    <property type="molecule type" value="Genomic_DNA"/>
</dbReference>
<keyword evidence="3 7" id="KW-1133">Transmembrane helix</keyword>
<accession>A0A9P4YXH9</accession>
<feature type="compositionally biased region" description="Basic and acidic residues" evidence="6">
    <location>
        <begin position="336"/>
        <end position="346"/>
    </location>
</feature>
<evidence type="ECO:0000256" key="7">
    <source>
        <dbReference type="SAM" id="Phobius"/>
    </source>
</evidence>
<feature type="transmembrane region" description="Helical" evidence="7">
    <location>
        <begin position="191"/>
        <end position="215"/>
    </location>
</feature>
<feature type="transmembrane region" description="Helical" evidence="7">
    <location>
        <begin position="24"/>
        <end position="57"/>
    </location>
</feature>
<feature type="transmembrane region" description="Helical" evidence="7">
    <location>
        <begin position="113"/>
        <end position="135"/>
    </location>
</feature>
<reference evidence="9" key="1">
    <citation type="submission" date="2020-03" db="EMBL/GenBank/DDBJ databases">
        <title>Site-based positive gene gene selection in Geosmithia morbida across the United States reveals a broad range of putative effectors and factors for local host and environmental adapation.</title>
        <authorList>
            <person name="Onufrak A."/>
            <person name="Murdoch R.W."/>
            <person name="Gazis R."/>
            <person name="Huff M."/>
            <person name="Staton M."/>
            <person name="Klingeman W."/>
            <person name="Hadziabdic D."/>
        </authorList>
    </citation>
    <scope>NUCLEOTIDE SEQUENCE</scope>
    <source>
        <strain evidence="9">1262</strain>
    </source>
</reference>
<feature type="transmembrane region" description="Helical" evidence="7">
    <location>
        <begin position="77"/>
        <end position="101"/>
    </location>
</feature>
<dbReference type="InterPro" id="IPR052337">
    <property type="entry name" value="SAT4-like"/>
</dbReference>
<keyword evidence="2 7" id="KW-0812">Transmembrane</keyword>
<keyword evidence="4 7" id="KW-0472">Membrane</keyword>
<dbReference type="AlphaFoldDB" id="A0A9P4YXH9"/>
<feature type="compositionally biased region" description="Polar residues" evidence="6">
    <location>
        <begin position="308"/>
        <end position="319"/>
    </location>
</feature>
<evidence type="ECO:0000256" key="2">
    <source>
        <dbReference type="ARBA" id="ARBA00022692"/>
    </source>
</evidence>
<feature type="domain" description="Rhodopsin" evidence="8">
    <location>
        <begin position="43"/>
        <end position="253"/>
    </location>
</feature>
<dbReference type="OrthoDB" id="5378633at2759"/>
<dbReference type="Pfam" id="PF20684">
    <property type="entry name" value="Fung_rhodopsin"/>
    <property type="match status" value="1"/>
</dbReference>
<feature type="region of interest" description="Disordered" evidence="6">
    <location>
        <begin position="263"/>
        <end position="367"/>
    </location>
</feature>
<dbReference type="PANTHER" id="PTHR33048:SF108">
    <property type="entry name" value="INTEGRAL MEMBRANE PROTEIN"/>
    <property type="match status" value="1"/>
</dbReference>